<evidence type="ECO:0000259" key="10">
    <source>
        <dbReference type="Pfam" id="PF00591"/>
    </source>
</evidence>
<dbReference type="AlphaFoldDB" id="A0A1Q5PU29"/>
<feature type="binding site" evidence="9">
    <location>
        <position position="230"/>
    </location>
    <ligand>
        <name>Mg(2+)</name>
        <dbReference type="ChEBI" id="CHEBI:18420"/>
        <label>2</label>
    </ligand>
</feature>
<keyword evidence="9" id="KW-0479">Metal-binding</keyword>
<dbReference type="InterPro" id="IPR017459">
    <property type="entry name" value="Glycosyl_Trfase_fam3_N_dom"/>
</dbReference>
<evidence type="ECO:0000313" key="13">
    <source>
        <dbReference type="Proteomes" id="UP000185612"/>
    </source>
</evidence>
<feature type="binding site" evidence="9">
    <location>
        <position position="117"/>
    </location>
    <ligand>
        <name>anthranilate</name>
        <dbReference type="ChEBI" id="CHEBI:16567"/>
        <label>1</label>
    </ligand>
</feature>
<name>A0A1Q5PU29_9ACTO</name>
<sequence length="352" mass="36615">MPQAVIDWPQVLSHLVARQDLTPAEASWAMDQIMSGRTSPVHLASFLVALSAKGPSAEEIGALAAVMLDHAIKLEVGTHEAVDLVGTGGDGAHSVNVSTMAALVVAATGTPVVKHGNRASTSKCGSADVLAELGVDLSDSPEVVASIFTDVGLGFCFANVFHPAMRHVAQVRRELGVPTVFNVLGPLVNPAQPRANFIGCARQPLAPIMADVFARRGQDAIVFRARNGLDELTTAAVNDLWVATGGQVTHLELDAVAELGLAPSTVADLRGGDPQFNAQVVRDLLAGQQGPVRDTVLLNAAGALTTYELAEHGPAALRERLQVNLVRVAAAVDSGAAAAVLAQWVRASQERA</sequence>
<dbReference type="GO" id="GO:0000287">
    <property type="term" value="F:magnesium ion binding"/>
    <property type="evidence" value="ECO:0007669"/>
    <property type="project" value="UniProtKB-UniRule"/>
</dbReference>
<dbReference type="FunFam" id="3.40.1030.10:FF:000002">
    <property type="entry name" value="Anthranilate phosphoribosyltransferase"/>
    <property type="match status" value="1"/>
</dbReference>
<feature type="binding site" evidence="9">
    <location>
        <position position="172"/>
    </location>
    <ligand>
        <name>anthranilate</name>
        <dbReference type="ChEBI" id="CHEBI:16567"/>
        <label>2</label>
    </ligand>
</feature>
<comment type="caution">
    <text evidence="12">The sequence shown here is derived from an EMBL/GenBank/DDBJ whole genome shotgun (WGS) entry which is preliminary data.</text>
</comment>
<comment type="caution">
    <text evidence="9">Lacks conserved residue(s) required for the propagation of feature annotation.</text>
</comment>
<evidence type="ECO:0000256" key="3">
    <source>
        <dbReference type="ARBA" id="ARBA00022676"/>
    </source>
</evidence>
<comment type="cofactor">
    <cofactor evidence="9">
        <name>Mg(2+)</name>
        <dbReference type="ChEBI" id="CHEBI:18420"/>
    </cofactor>
    <text evidence="9">Binds 2 magnesium ions per monomer.</text>
</comment>
<dbReference type="NCBIfam" id="TIGR01245">
    <property type="entry name" value="trpD"/>
    <property type="match status" value="1"/>
</dbReference>
<gene>
    <name evidence="9" type="primary">trpD</name>
    <name evidence="12" type="ORF">BSZ40_10045</name>
</gene>
<dbReference type="GO" id="GO:0004048">
    <property type="term" value="F:anthranilate phosphoribosyltransferase activity"/>
    <property type="evidence" value="ECO:0007669"/>
    <property type="project" value="UniProtKB-UniRule"/>
</dbReference>
<evidence type="ECO:0000256" key="1">
    <source>
        <dbReference type="ARBA" id="ARBA00004907"/>
    </source>
</evidence>
<dbReference type="GO" id="GO:0000162">
    <property type="term" value="P:L-tryptophan biosynthetic process"/>
    <property type="evidence" value="ECO:0007669"/>
    <property type="project" value="UniProtKB-UniRule"/>
</dbReference>
<protein>
    <recommendedName>
        <fullName evidence="9">Anthranilate phosphoribosyltransferase</fullName>
        <ecNumber evidence="9">2.4.2.18</ecNumber>
    </recommendedName>
</protein>
<comment type="similarity">
    <text evidence="8">In the C-terminal section; belongs to the anthranilate phosphoribosyltransferase family.</text>
</comment>
<dbReference type="Pfam" id="PF00591">
    <property type="entry name" value="Glycos_transf_3"/>
    <property type="match status" value="1"/>
</dbReference>
<keyword evidence="3 9" id="KW-0328">Glycosyltransferase</keyword>
<dbReference type="FunCoup" id="A0A1Q5PU29">
    <property type="interactions" value="224"/>
</dbReference>
<keyword evidence="5 9" id="KW-0822">Tryptophan biosynthesis</keyword>
<dbReference type="STRING" id="52770.BSZ40_10045"/>
<feature type="binding site" evidence="9">
    <location>
        <position position="86"/>
    </location>
    <ligand>
        <name>5-phospho-alpha-D-ribose 1-diphosphate</name>
        <dbReference type="ChEBI" id="CHEBI:58017"/>
    </ligand>
</feature>
<feature type="binding site" evidence="9">
    <location>
        <begin position="89"/>
        <end position="90"/>
    </location>
    <ligand>
        <name>5-phospho-alpha-D-ribose 1-diphosphate</name>
        <dbReference type="ChEBI" id="CHEBI:58017"/>
    </ligand>
</feature>
<dbReference type="Gene3D" id="3.40.1030.10">
    <property type="entry name" value="Nucleoside phosphorylase/phosphoribosyltransferase catalytic domain"/>
    <property type="match status" value="1"/>
</dbReference>
<dbReference type="PANTHER" id="PTHR43285:SF2">
    <property type="entry name" value="ANTHRANILATE PHOSPHORIBOSYLTRANSFERASE"/>
    <property type="match status" value="1"/>
</dbReference>
<keyword evidence="2 9" id="KW-0028">Amino-acid biosynthesis</keyword>
<dbReference type="GO" id="GO:0005829">
    <property type="term" value="C:cytosol"/>
    <property type="evidence" value="ECO:0007669"/>
    <property type="project" value="TreeGrafter"/>
</dbReference>
<keyword evidence="13" id="KW-1185">Reference proteome</keyword>
<dbReference type="Pfam" id="PF02885">
    <property type="entry name" value="Glycos_trans_3N"/>
    <property type="match status" value="1"/>
</dbReference>
<feature type="domain" description="Glycosyl transferase family 3 N-terminal" evidence="11">
    <location>
        <begin position="10"/>
        <end position="71"/>
    </location>
</feature>
<dbReference type="SUPFAM" id="SSF52418">
    <property type="entry name" value="Nucleoside phosphorylase/phosphoribosyltransferase catalytic domain"/>
    <property type="match status" value="1"/>
</dbReference>
<feature type="binding site" evidence="9">
    <location>
        <position position="94"/>
    </location>
    <ligand>
        <name>5-phospho-alpha-D-ribose 1-diphosphate</name>
        <dbReference type="ChEBI" id="CHEBI:58017"/>
    </ligand>
</feature>
<comment type="subunit">
    <text evidence="9">Homodimer.</text>
</comment>
<dbReference type="HAMAP" id="MF_00211">
    <property type="entry name" value="TrpD"/>
    <property type="match status" value="1"/>
</dbReference>
<dbReference type="RefSeq" id="WP_073825965.1">
    <property type="nucleotide sequence ID" value="NZ_MQVS01000012.1"/>
</dbReference>
<keyword evidence="4 9" id="KW-0808">Transferase</keyword>
<evidence type="ECO:0000259" key="11">
    <source>
        <dbReference type="Pfam" id="PF02885"/>
    </source>
</evidence>
<feature type="domain" description="Glycosyl transferase family 3" evidence="10">
    <location>
        <begin position="80"/>
        <end position="337"/>
    </location>
</feature>
<dbReference type="Gene3D" id="1.20.970.10">
    <property type="entry name" value="Transferase, Pyrimidine Nucleoside Phosphorylase, Chain C"/>
    <property type="match status" value="1"/>
</dbReference>
<dbReference type="OrthoDB" id="9806430at2"/>
<keyword evidence="9" id="KW-0460">Magnesium</keyword>
<feature type="binding site" evidence="9">
    <location>
        <begin position="114"/>
        <end position="122"/>
    </location>
    <ligand>
        <name>5-phospho-alpha-D-ribose 1-diphosphate</name>
        <dbReference type="ChEBI" id="CHEBI:58017"/>
    </ligand>
</feature>
<proteinExistence type="inferred from homology"/>
<dbReference type="SUPFAM" id="SSF47648">
    <property type="entry name" value="Nucleoside phosphorylase/phosphoribosyltransferase N-terminal domain"/>
    <property type="match status" value="1"/>
</dbReference>
<dbReference type="UniPathway" id="UPA00035">
    <property type="reaction ID" value="UER00041"/>
</dbReference>
<accession>A0A1Q5PU29</accession>
<comment type="function">
    <text evidence="9">Catalyzes the transfer of the phosphoribosyl group of 5-phosphorylribose-1-pyrophosphate (PRPP) to anthranilate to yield N-(5'-phosphoribosyl)-anthranilate (PRA).</text>
</comment>
<dbReference type="InterPro" id="IPR036320">
    <property type="entry name" value="Glycosyl_Trfase_fam3_N_dom_sf"/>
</dbReference>
<dbReference type="InterPro" id="IPR005940">
    <property type="entry name" value="Anthranilate_Pribosyl_Tfrase"/>
</dbReference>
<evidence type="ECO:0000256" key="5">
    <source>
        <dbReference type="ARBA" id="ARBA00022822"/>
    </source>
</evidence>
<evidence type="ECO:0000256" key="2">
    <source>
        <dbReference type="ARBA" id="ARBA00022605"/>
    </source>
</evidence>
<evidence type="ECO:0000313" key="12">
    <source>
        <dbReference type="EMBL" id="OKL50965.1"/>
    </source>
</evidence>
<evidence type="ECO:0000256" key="8">
    <source>
        <dbReference type="ARBA" id="ARBA00061188"/>
    </source>
</evidence>
<comment type="catalytic activity">
    <reaction evidence="7 9">
        <text>N-(5-phospho-beta-D-ribosyl)anthranilate + diphosphate = 5-phospho-alpha-D-ribose 1-diphosphate + anthranilate</text>
        <dbReference type="Rhea" id="RHEA:11768"/>
        <dbReference type="ChEBI" id="CHEBI:16567"/>
        <dbReference type="ChEBI" id="CHEBI:18277"/>
        <dbReference type="ChEBI" id="CHEBI:33019"/>
        <dbReference type="ChEBI" id="CHEBI:58017"/>
        <dbReference type="EC" id="2.4.2.18"/>
    </reaction>
</comment>
<feature type="binding site" evidence="9">
    <location>
        <position position="231"/>
    </location>
    <ligand>
        <name>Mg(2+)</name>
        <dbReference type="ChEBI" id="CHEBI:18420"/>
        <label>2</label>
    </ligand>
</feature>
<dbReference type="InterPro" id="IPR035902">
    <property type="entry name" value="Nuc_phospho_transferase"/>
</dbReference>
<dbReference type="InterPro" id="IPR000312">
    <property type="entry name" value="Glycosyl_Trfase_fam3"/>
</dbReference>
<reference evidence="13" key="1">
    <citation type="submission" date="2016-12" db="EMBL/GenBank/DDBJ databases">
        <authorList>
            <person name="Meng X."/>
        </authorList>
    </citation>
    <scope>NUCLEOTIDE SEQUENCE [LARGE SCALE GENOMIC DNA]</scope>
    <source>
        <strain evidence="13">DSM 20732</strain>
    </source>
</reference>
<dbReference type="PANTHER" id="PTHR43285">
    <property type="entry name" value="ANTHRANILATE PHOSPHORIBOSYLTRANSFERASE"/>
    <property type="match status" value="1"/>
</dbReference>
<feature type="binding site" evidence="9">
    <location>
        <position position="98"/>
    </location>
    <ligand>
        <name>Mg(2+)</name>
        <dbReference type="ChEBI" id="CHEBI:18420"/>
        <label>1</label>
    </ligand>
</feature>
<dbReference type="EC" id="2.4.2.18" evidence="9"/>
<keyword evidence="6 9" id="KW-0057">Aromatic amino acid biosynthesis</keyword>
<evidence type="ECO:0000256" key="9">
    <source>
        <dbReference type="HAMAP-Rule" id="MF_00211"/>
    </source>
</evidence>
<comment type="pathway">
    <text evidence="1 9">Amino-acid biosynthesis; L-tryptophan biosynthesis; L-tryptophan from chorismate: step 2/5.</text>
</comment>
<feature type="binding site" evidence="9">
    <location>
        <begin position="96"/>
        <end position="99"/>
    </location>
    <ligand>
        <name>5-phospho-alpha-D-ribose 1-diphosphate</name>
        <dbReference type="ChEBI" id="CHEBI:58017"/>
    </ligand>
</feature>
<feature type="binding site" evidence="9">
    <location>
        <position position="231"/>
    </location>
    <ligand>
        <name>Mg(2+)</name>
        <dbReference type="ChEBI" id="CHEBI:18420"/>
        <label>1</label>
    </ligand>
</feature>
<evidence type="ECO:0000256" key="6">
    <source>
        <dbReference type="ARBA" id="ARBA00023141"/>
    </source>
</evidence>
<organism evidence="12 13">
    <name type="scientific">Buchananella hordeovulneris</name>
    <dbReference type="NCBI Taxonomy" id="52770"/>
    <lineage>
        <taxon>Bacteria</taxon>
        <taxon>Bacillati</taxon>
        <taxon>Actinomycetota</taxon>
        <taxon>Actinomycetes</taxon>
        <taxon>Actinomycetales</taxon>
        <taxon>Actinomycetaceae</taxon>
        <taxon>Buchananella</taxon>
    </lineage>
</organism>
<feature type="binding site" evidence="9">
    <location>
        <position position="86"/>
    </location>
    <ligand>
        <name>anthranilate</name>
        <dbReference type="ChEBI" id="CHEBI:16567"/>
        <label>1</label>
    </ligand>
</feature>
<evidence type="ECO:0000256" key="4">
    <source>
        <dbReference type="ARBA" id="ARBA00022679"/>
    </source>
</evidence>
<dbReference type="Proteomes" id="UP000185612">
    <property type="component" value="Unassembled WGS sequence"/>
</dbReference>
<comment type="similarity">
    <text evidence="9">Belongs to the anthranilate phosphoribosyltransferase family.</text>
</comment>
<dbReference type="EMBL" id="MQVS01000012">
    <property type="protein sequence ID" value="OKL50965.1"/>
    <property type="molecule type" value="Genomic_DNA"/>
</dbReference>
<evidence type="ECO:0000256" key="7">
    <source>
        <dbReference type="ARBA" id="ARBA00052328"/>
    </source>
</evidence>
<feature type="binding site" evidence="9">
    <location>
        <position position="126"/>
    </location>
    <ligand>
        <name>5-phospho-alpha-D-ribose 1-diphosphate</name>
        <dbReference type="ChEBI" id="CHEBI:58017"/>
    </ligand>
</feature>